<name>G7PG25_MACFA</name>
<dbReference type="Proteomes" id="UP000009130">
    <property type="component" value="Chromosome 10"/>
</dbReference>
<gene>
    <name evidence="6" type="ORF">EGM_01997</name>
</gene>
<feature type="non-terminal residue" evidence="6">
    <location>
        <position position="1"/>
    </location>
</feature>
<feature type="domain" description="PABS" evidence="5">
    <location>
        <begin position="27"/>
        <end position="245"/>
    </location>
</feature>
<sequence>VRAPHCLPAMEPDPKGPTAPGLTAIPEGWFHQTCSLWSGQALSLLHDQHSHYQNLLVFCSKTYSNVLVLDGIIPGTERGEFFCQEMVAILPLCSHPNPRKPLQPRPLRAEMRVLHKVGKHLCLESVVQCNIDKDVIQVSQKFLPGTASCYSSSKLTLHVGDRFEFMKQNAFDVITDFSDHMGPAESLFKEAYCQRMKVALVEDGILCCQRARQWLHLHLIIAVVGYTDCMVPIYPCGQTGFMLCS</sequence>
<dbReference type="Pfam" id="PF01564">
    <property type="entry name" value="Spermine_synth"/>
    <property type="match status" value="1"/>
</dbReference>
<dbReference type="InterPro" id="IPR035246">
    <property type="entry name" value="Spermidine_synt_N"/>
</dbReference>
<evidence type="ECO:0000313" key="6">
    <source>
        <dbReference type="EMBL" id="EHH65263.1"/>
    </source>
</evidence>
<evidence type="ECO:0000256" key="2">
    <source>
        <dbReference type="ARBA" id="ARBA00022679"/>
    </source>
</evidence>
<dbReference type="InterPro" id="IPR037163">
    <property type="entry name" value="Spermidine_synt_N_sf"/>
</dbReference>
<dbReference type="InterPro" id="IPR030374">
    <property type="entry name" value="PABS"/>
</dbReference>
<dbReference type="PANTHER" id="PTHR11558:SF11">
    <property type="entry name" value="SPERMIDINE SYNTHASE"/>
    <property type="match status" value="1"/>
</dbReference>
<dbReference type="PANTHER" id="PTHR11558">
    <property type="entry name" value="SPERMIDINE/SPERMINE SYNTHASE"/>
    <property type="match status" value="1"/>
</dbReference>
<dbReference type="Pfam" id="PF17284">
    <property type="entry name" value="Spermine_synt_N"/>
    <property type="match status" value="1"/>
</dbReference>
<keyword evidence="3" id="KW-0620">Polyamine biosynthesis</keyword>
<evidence type="ECO:0000259" key="5">
    <source>
        <dbReference type="PROSITE" id="PS51006"/>
    </source>
</evidence>
<dbReference type="EMBL" id="CM001285">
    <property type="protein sequence ID" value="EHH65263.1"/>
    <property type="molecule type" value="Genomic_DNA"/>
</dbReference>
<feature type="non-terminal residue" evidence="6">
    <location>
        <position position="245"/>
    </location>
</feature>
<dbReference type="GO" id="GO:0008295">
    <property type="term" value="P:spermidine biosynthetic process"/>
    <property type="evidence" value="ECO:0007669"/>
    <property type="project" value="TreeGrafter"/>
</dbReference>
<feature type="region of interest" description="Disordered" evidence="4">
    <location>
        <begin position="1"/>
        <end position="20"/>
    </location>
</feature>
<proteinExistence type="inferred from homology"/>
<reference evidence="6" key="1">
    <citation type="journal article" date="2011" name="Nat. Biotechnol.">
        <title>Genome sequencing and comparison of two nonhuman primate animal models, the cynomolgus and Chinese rhesus macaques.</title>
        <authorList>
            <person name="Yan G."/>
            <person name="Zhang G."/>
            <person name="Fang X."/>
            <person name="Zhang Y."/>
            <person name="Li C."/>
            <person name="Ling F."/>
            <person name="Cooper D.N."/>
            <person name="Li Q."/>
            <person name="Li Y."/>
            <person name="van Gool A.J."/>
            <person name="Du H."/>
            <person name="Chen J."/>
            <person name="Chen R."/>
            <person name="Zhang P."/>
            <person name="Huang Z."/>
            <person name="Thompson J.R."/>
            <person name="Meng Y."/>
            <person name="Bai Y."/>
            <person name="Wang J."/>
            <person name="Zhuo M."/>
            <person name="Wang T."/>
            <person name="Huang Y."/>
            <person name="Wei L."/>
            <person name="Li J."/>
            <person name="Wang Z."/>
            <person name="Hu H."/>
            <person name="Yang P."/>
            <person name="Le L."/>
            <person name="Stenson P.D."/>
            <person name="Li B."/>
            <person name="Liu X."/>
            <person name="Ball E.V."/>
            <person name="An N."/>
            <person name="Huang Q."/>
            <person name="Zhang Y."/>
            <person name="Fan W."/>
            <person name="Zhang X."/>
            <person name="Li Y."/>
            <person name="Wang W."/>
            <person name="Katze M.G."/>
            <person name="Su B."/>
            <person name="Nielsen R."/>
            <person name="Yang H."/>
            <person name="Wang J."/>
            <person name="Wang X."/>
            <person name="Wang J."/>
        </authorList>
    </citation>
    <scope>NUCLEOTIDE SEQUENCE [LARGE SCALE GENOMIC DNA]</scope>
    <source>
        <strain evidence="6">CE-4</strain>
    </source>
</reference>
<dbReference type="Gene3D" id="2.30.140.10">
    <property type="entry name" value="Spermidine synthase, tetramerisation domain"/>
    <property type="match status" value="1"/>
</dbReference>
<dbReference type="AlphaFoldDB" id="G7PG25"/>
<dbReference type="InterPro" id="IPR001045">
    <property type="entry name" value="Spermi_synthase"/>
</dbReference>
<comment type="similarity">
    <text evidence="1">Belongs to the spermidine/spermine synthase family.</text>
</comment>
<dbReference type="SUPFAM" id="SSF53335">
    <property type="entry name" value="S-adenosyl-L-methionine-dependent methyltransferases"/>
    <property type="match status" value="1"/>
</dbReference>
<dbReference type="GO" id="GO:0005829">
    <property type="term" value="C:cytosol"/>
    <property type="evidence" value="ECO:0007669"/>
    <property type="project" value="TreeGrafter"/>
</dbReference>
<feature type="active site" description="Proton acceptor" evidence="3">
    <location>
        <position position="176"/>
    </location>
</feature>
<dbReference type="GO" id="GO:0004766">
    <property type="term" value="F:spermidine synthase activity"/>
    <property type="evidence" value="ECO:0007669"/>
    <property type="project" value="TreeGrafter"/>
</dbReference>
<dbReference type="PROSITE" id="PS51006">
    <property type="entry name" value="PABS_2"/>
    <property type="match status" value="1"/>
</dbReference>
<organism>
    <name type="scientific">Macaca fascicularis</name>
    <name type="common">Crab-eating macaque</name>
    <name type="synonym">Cynomolgus monkey</name>
    <dbReference type="NCBI Taxonomy" id="9541"/>
    <lineage>
        <taxon>Eukaryota</taxon>
        <taxon>Metazoa</taxon>
        <taxon>Chordata</taxon>
        <taxon>Craniata</taxon>
        <taxon>Vertebrata</taxon>
        <taxon>Euteleostomi</taxon>
        <taxon>Mammalia</taxon>
        <taxon>Eutheria</taxon>
        <taxon>Euarchontoglires</taxon>
        <taxon>Primates</taxon>
        <taxon>Haplorrhini</taxon>
        <taxon>Catarrhini</taxon>
        <taxon>Cercopithecidae</taxon>
        <taxon>Cercopithecinae</taxon>
        <taxon>Macaca</taxon>
    </lineage>
</organism>
<evidence type="ECO:0000256" key="1">
    <source>
        <dbReference type="ARBA" id="ARBA00007867"/>
    </source>
</evidence>
<evidence type="ECO:0000256" key="4">
    <source>
        <dbReference type="SAM" id="MobiDB-lite"/>
    </source>
</evidence>
<evidence type="ECO:0000256" key="3">
    <source>
        <dbReference type="PROSITE-ProRule" id="PRU00354"/>
    </source>
</evidence>
<dbReference type="InterPro" id="IPR029063">
    <property type="entry name" value="SAM-dependent_MTases_sf"/>
</dbReference>
<accession>G7PG25</accession>
<dbReference type="Gene3D" id="3.40.50.150">
    <property type="entry name" value="Vaccinia Virus protein VP39"/>
    <property type="match status" value="1"/>
</dbReference>
<keyword evidence="2 3" id="KW-0808">Transferase</keyword>
<protein>
    <recommendedName>
        <fullName evidence="5">PABS domain-containing protein</fullName>
    </recommendedName>
</protein>